<dbReference type="CDD" id="cd21153">
    <property type="entry name" value="PUA_RlmI"/>
    <property type="match status" value="1"/>
</dbReference>
<dbReference type="SUPFAM" id="SSF53335">
    <property type="entry name" value="S-adenosyl-L-methionine-dependent methyltransferases"/>
    <property type="match status" value="1"/>
</dbReference>
<dbReference type="InterPro" id="IPR041532">
    <property type="entry name" value="RlmI-like_PUA"/>
</dbReference>
<evidence type="ECO:0000313" key="10">
    <source>
        <dbReference type="EMBL" id="HHE55335.1"/>
    </source>
</evidence>
<organism evidence="10">
    <name type="scientific">Caldithrix abyssi</name>
    <dbReference type="NCBI Taxonomy" id="187145"/>
    <lineage>
        <taxon>Bacteria</taxon>
        <taxon>Pseudomonadati</taxon>
        <taxon>Calditrichota</taxon>
        <taxon>Calditrichia</taxon>
        <taxon>Calditrichales</taxon>
        <taxon>Calditrichaceae</taxon>
        <taxon>Caldithrix</taxon>
    </lineage>
</organism>
<dbReference type="GO" id="GO:0006364">
    <property type="term" value="P:rRNA processing"/>
    <property type="evidence" value="ECO:0007669"/>
    <property type="project" value="UniProtKB-KW"/>
</dbReference>
<evidence type="ECO:0000256" key="7">
    <source>
        <dbReference type="ARBA" id="ARBA00022884"/>
    </source>
</evidence>
<evidence type="ECO:0000256" key="1">
    <source>
        <dbReference type="ARBA" id="ARBA00004496"/>
    </source>
</evidence>
<dbReference type="InterPro" id="IPR019614">
    <property type="entry name" value="SAM-dep_methyl-trfase"/>
</dbReference>
<evidence type="ECO:0000259" key="9">
    <source>
        <dbReference type="SMART" id="SM00359"/>
    </source>
</evidence>
<keyword evidence="2" id="KW-0963">Cytoplasm</keyword>
<name>A0A7V5H3W9_CALAY</name>
<dbReference type="SMART" id="SM00359">
    <property type="entry name" value="PUA"/>
    <property type="match status" value="1"/>
</dbReference>
<evidence type="ECO:0000256" key="3">
    <source>
        <dbReference type="ARBA" id="ARBA00022552"/>
    </source>
</evidence>
<dbReference type="AlphaFoldDB" id="A0A7V5H3W9"/>
<dbReference type="PROSITE" id="PS50890">
    <property type="entry name" value="PUA"/>
    <property type="match status" value="1"/>
</dbReference>
<dbReference type="InterPro" id="IPR002478">
    <property type="entry name" value="PUA"/>
</dbReference>
<keyword evidence="4" id="KW-0489">Methyltransferase</keyword>
<dbReference type="InterPro" id="IPR036974">
    <property type="entry name" value="PUA_sf"/>
</dbReference>
<evidence type="ECO:0000256" key="8">
    <source>
        <dbReference type="ARBA" id="ARBA00038091"/>
    </source>
</evidence>
<keyword evidence="5" id="KW-0808">Transferase</keyword>
<dbReference type="CDD" id="cd11572">
    <property type="entry name" value="RlmI_M_like"/>
    <property type="match status" value="1"/>
</dbReference>
<dbReference type="SUPFAM" id="SSF88697">
    <property type="entry name" value="PUA domain-like"/>
    <property type="match status" value="1"/>
</dbReference>
<comment type="similarity">
    <text evidence="8">Belongs to the methyltransferase superfamily. RlmI family.</text>
</comment>
<feature type="domain" description="PUA" evidence="9">
    <location>
        <begin position="2"/>
        <end position="87"/>
    </location>
</feature>
<evidence type="ECO:0000256" key="2">
    <source>
        <dbReference type="ARBA" id="ARBA00022490"/>
    </source>
</evidence>
<comment type="subcellular location">
    <subcellularLocation>
        <location evidence="1">Cytoplasm</location>
    </subcellularLocation>
</comment>
<dbReference type="Gene3D" id="2.30.130.10">
    <property type="entry name" value="PUA domain"/>
    <property type="match status" value="1"/>
</dbReference>
<dbReference type="Pfam" id="PF10672">
    <property type="entry name" value="Methyltrans_SAM"/>
    <property type="match status" value="1"/>
</dbReference>
<dbReference type="PANTHER" id="PTHR42873">
    <property type="entry name" value="RIBOSOMAL RNA LARGE SUBUNIT METHYLTRANSFERASE"/>
    <property type="match status" value="1"/>
</dbReference>
<keyword evidence="3" id="KW-0698">rRNA processing</keyword>
<keyword evidence="7" id="KW-0694">RNA-binding</keyword>
<dbReference type="Gene3D" id="3.30.750.80">
    <property type="entry name" value="RNA methyltransferase domain (HRMD) like"/>
    <property type="match status" value="1"/>
</dbReference>
<evidence type="ECO:0000256" key="4">
    <source>
        <dbReference type="ARBA" id="ARBA00022603"/>
    </source>
</evidence>
<evidence type="ECO:0000256" key="6">
    <source>
        <dbReference type="ARBA" id="ARBA00022691"/>
    </source>
</evidence>
<keyword evidence="6" id="KW-0949">S-adenosyl-L-methionine</keyword>
<dbReference type="InterPro" id="IPR029063">
    <property type="entry name" value="SAM-dependent_MTases_sf"/>
</dbReference>
<accession>A0A7V5H3W9</accession>
<dbReference type="GO" id="GO:0003723">
    <property type="term" value="F:RNA binding"/>
    <property type="evidence" value="ECO:0007669"/>
    <property type="project" value="UniProtKB-KW"/>
</dbReference>
<dbReference type="GO" id="GO:0032259">
    <property type="term" value="P:methylation"/>
    <property type="evidence" value="ECO:0007669"/>
    <property type="project" value="UniProtKB-KW"/>
</dbReference>
<evidence type="ECO:0000256" key="5">
    <source>
        <dbReference type="ARBA" id="ARBA00022679"/>
    </source>
</evidence>
<reference evidence="10" key="1">
    <citation type="journal article" date="2020" name="mSystems">
        <title>Genome- and Community-Level Interaction Insights into Carbon Utilization and Element Cycling Functions of Hydrothermarchaeota in Hydrothermal Sediment.</title>
        <authorList>
            <person name="Zhou Z."/>
            <person name="Liu Y."/>
            <person name="Xu W."/>
            <person name="Pan J."/>
            <person name="Luo Z.H."/>
            <person name="Li M."/>
        </authorList>
    </citation>
    <scope>NUCLEOTIDE SEQUENCE [LARGE SCALE GENOMIC DNA]</scope>
    <source>
        <strain evidence="10">HyVt-76</strain>
    </source>
</reference>
<dbReference type="Gene3D" id="3.40.50.150">
    <property type="entry name" value="Vaccinia Virus protein VP39"/>
    <property type="match status" value="1"/>
</dbReference>
<dbReference type="EMBL" id="DRTD01000445">
    <property type="protein sequence ID" value="HHE55335.1"/>
    <property type="molecule type" value="Genomic_DNA"/>
</dbReference>
<dbReference type="Pfam" id="PF17785">
    <property type="entry name" value="PUA_3"/>
    <property type="match status" value="1"/>
</dbReference>
<dbReference type="InterPro" id="IPR015947">
    <property type="entry name" value="PUA-like_sf"/>
</dbReference>
<proteinExistence type="inferred from homology"/>
<dbReference type="GO" id="GO:0008168">
    <property type="term" value="F:methyltransferase activity"/>
    <property type="evidence" value="ECO:0007669"/>
    <property type="project" value="UniProtKB-KW"/>
</dbReference>
<comment type="caution">
    <text evidence="10">The sequence shown here is derived from an EMBL/GenBank/DDBJ whole genome shotgun (WGS) entry which is preliminary data.</text>
</comment>
<sequence>MNKVILKKGREKSLLRKHPWIFSGAIDSVQGDPQPGQTVQVVSQDGRFLAWGAYSPKSQITVRVWSFAEEETIDHSFFESKIRRALQLRQDLNIPMQSTAYRLIAAEADQLPGLIVDRYQDFLVCQFLSAGAEYWKDTIVEILQQLISPDGIYERSDVEVRKKEGLPLRKGPLQGQQPPDLLEIREHNSRFLVDLQNGHKTGFYLDQRNNRSLMQQHSAGRQVLNCFAYTGGFGLAALQGGASHVINVEDVAGLLTLQQKNFKLNGFSADHFTNVKANVFQLLRQYHSEGRQFDLIVLDPPKFVEAQSHLQHASRGYKDINRLAFGLLRPAGLLFTFSCSGLMKPELFQKIVADAALEANRETQILNWMFQAPDHPVKLHIPESLYLKGLVCRVN</sequence>
<dbReference type="CDD" id="cd02440">
    <property type="entry name" value="AdoMet_MTases"/>
    <property type="match status" value="1"/>
</dbReference>
<dbReference type="Proteomes" id="UP000886111">
    <property type="component" value="Unassembled WGS sequence"/>
</dbReference>
<gene>
    <name evidence="10" type="ORF">ENL21_06095</name>
</gene>
<dbReference type="PANTHER" id="PTHR42873:SF1">
    <property type="entry name" value="S-ADENOSYLMETHIONINE-DEPENDENT METHYLTRANSFERASE DOMAIN-CONTAINING PROTEIN"/>
    <property type="match status" value="1"/>
</dbReference>
<dbReference type="GO" id="GO:0005737">
    <property type="term" value="C:cytoplasm"/>
    <property type="evidence" value="ECO:0007669"/>
    <property type="project" value="UniProtKB-SubCell"/>
</dbReference>
<protein>
    <submittedName>
        <fullName evidence="10">23S rRNA (Cytosine(1962)-C(5))-methyltransferase RlmI</fullName>
    </submittedName>
</protein>